<evidence type="ECO:0000256" key="1">
    <source>
        <dbReference type="SAM" id="MobiDB-lite"/>
    </source>
</evidence>
<dbReference type="PROSITE" id="PS51318">
    <property type="entry name" value="TAT"/>
    <property type="match status" value="1"/>
</dbReference>
<dbReference type="InterPro" id="IPR006311">
    <property type="entry name" value="TAT_signal"/>
</dbReference>
<evidence type="ECO:0000313" key="5">
    <source>
        <dbReference type="Proteomes" id="UP001597229"/>
    </source>
</evidence>
<dbReference type="RefSeq" id="WP_367919641.1">
    <property type="nucleotide sequence ID" value="NZ_BAABAC010000023.1"/>
</dbReference>
<feature type="signal peptide" evidence="3">
    <location>
        <begin position="1"/>
        <end position="26"/>
    </location>
</feature>
<comment type="caution">
    <text evidence="4">The sequence shown here is derived from an EMBL/GenBank/DDBJ whole genome shotgun (WGS) entry which is preliminary data.</text>
</comment>
<evidence type="ECO:0000313" key="4">
    <source>
        <dbReference type="EMBL" id="MFD1250368.1"/>
    </source>
</evidence>
<feature type="chain" id="PRO_5047383580" evidence="3">
    <location>
        <begin position="27"/>
        <end position="224"/>
    </location>
</feature>
<name>A0ABW3W4Z3_9ACTN</name>
<proteinExistence type="predicted"/>
<evidence type="ECO:0000256" key="3">
    <source>
        <dbReference type="SAM" id="SignalP"/>
    </source>
</evidence>
<keyword evidence="3" id="KW-0732">Signal</keyword>
<gene>
    <name evidence="4" type="ORF">ACFQ3F_21430</name>
</gene>
<organism evidence="4 5">
    <name type="scientific">Nocardioides ginsengisoli</name>
    <dbReference type="NCBI Taxonomy" id="363868"/>
    <lineage>
        <taxon>Bacteria</taxon>
        <taxon>Bacillati</taxon>
        <taxon>Actinomycetota</taxon>
        <taxon>Actinomycetes</taxon>
        <taxon>Propionibacteriales</taxon>
        <taxon>Nocardioidaceae</taxon>
        <taxon>Nocardioides</taxon>
    </lineage>
</organism>
<dbReference type="Proteomes" id="UP001597229">
    <property type="component" value="Unassembled WGS sequence"/>
</dbReference>
<feature type="transmembrane region" description="Helical" evidence="2">
    <location>
        <begin position="198"/>
        <end position="216"/>
    </location>
</feature>
<reference evidence="5" key="1">
    <citation type="journal article" date="2019" name="Int. J. Syst. Evol. Microbiol.">
        <title>The Global Catalogue of Microorganisms (GCM) 10K type strain sequencing project: providing services to taxonomists for standard genome sequencing and annotation.</title>
        <authorList>
            <consortium name="The Broad Institute Genomics Platform"/>
            <consortium name="The Broad Institute Genome Sequencing Center for Infectious Disease"/>
            <person name="Wu L."/>
            <person name="Ma J."/>
        </authorList>
    </citation>
    <scope>NUCLEOTIDE SEQUENCE [LARGE SCALE GENOMIC DNA]</scope>
    <source>
        <strain evidence="5">CCUG 52478</strain>
    </source>
</reference>
<accession>A0ABW3W4Z3</accession>
<keyword evidence="5" id="KW-1185">Reference proteome</keyword>
<feature type="region of interest" description="Disordered" evidence="1">
    <location>
        <begin position="165"/>
        <end position="195"/>
    </location>
</feature>
<protein>
    <submittedName>
        <fullName evidence="4">Uncharacterized protein</fullName>
    </submittedName>
</protein>
<dbReference type="EMBL" id="JBHTLX010000023">
    <property type="protein sequence ID" value="MFD1250368.1"/>
    <property type="molecule type" value="Genomic_DNA"/>
</dbReference>
<sequence length="224" mass="23256">MTPSLRRSLPPTALAAALLALAPVGAAPAAQASPARVTSYPAMCAALDLTDEPEIDARALDADDVFAGKVRAAQPSAKDPRRVGYVVAVEESFRGDIAKGKRVLVTIAWPADVNPSVQPDRAYLFFVKQKTTGHVVADACTGSALLPSGLTPRLAASLRRFLASVEPTPPATPTPSAQPVSFHTPRDRAGDPPDLSRVLASGGAISLIGVLGLLLVTRAGRRRG</sequence>
<keyword evidence="2" id="KW-1133">Transmembrane helix</keyword>
<keyword evidence="2" id="KW-0472">Membrane</keyword>
<keyword evidence="2" id="KW-0812">Transmembrane</keyword>
<evidence type="ECO:0000256" key="2">
    <source>
        <dbReference type="SAM" id="Phobius"/>
    </source>
</evidence>